<evidence type="ECO:0000313" key="4">
    <source>
        <dbReference type="Proteomes" id="UP001227230"/>
    </source>
</evidence>
<feature type="domain" description="F-box" evidence="2">
    <location>
        <begin position="19"/>
        <end position="54"/>
    </location>
</feature>
<dbReference type="InterPro" id="IPR051304">
    <property type="entry name" value="SCF_F-box_domain"/>
</dbReference>
<keyword evidence="4" id="KW-1185">Reference proteome</keyword>
<dbReference type="Gene3D" id="3.40.30.10">
    <property type="entry name" value="Glutaredoxin"/>
    <property type="match status" value="1"/>
</dbReference>
<dbReference type="InterPro" id="IPR005174">
    <property type="entry name" value="KIB1-4_b-propeller"/>
</dbReference>
<organism evidence="3 4">
    <name type="scientific">Vitis vinifera</name>
    <name type="common">Grape</name>
    <dbReference type="NCBI Taxonomy" id="29760"/>
    <lineage>
        <taxon>Eukaryota</taxon>
        <taxon>Viridiplantae</taxon>
        <taxon>Streptophyta</taxon>
        <taxon>Embryophyta</taxon>
        <taxon>Tracheophyta</taxon>
        <taxon>Spermatophyta</taxon>
        <taxon>Magnoliopsida</taxon>
        <taxon>eudicotyledons</taxon>
        <taxon>Gunneridae</taxon>
        <taxon>Pentapetalae</taxon>
        <taxon>rosids</taxon>
        <taxon>Vitales</taxon>
        <taxon>Vitaceae</taxon>
        <taxon>Viteae</taxon>
        <taxon>Vitis</taxon>
    </lineage>
</organism>
<name>A0ABY9BKM2_VITVI</name>
<dbReference type="Proteomes" id="UP001227230">
    <property type="component" value="Chromosome 3"/>
</dbReference>
<evidence type="ECO:0000259" key="1">
    <source>
        <dbReference type="Pfam" id="PF03478"/>
    </source>
</evidence>
<dbReference type="EMBL" id="CP126650">
    <property type="protein sequence ID" value="WJZ83488.1"/>
    <property type="molecule type" value="Genomic_DNA"/>
</dbReference>
<dbReference type="Pfam" id="PF12937">
    <property type="entry name" value="F-box-like"/>
    <property type="match status" value="1"/>
</dbReference>
<dbReference type="InterPro" id="IPR001810">
    <property type="entry name" value="F-box_dom"/>
</dbReference>
<dbReference type="InterPro" id="IPR036047">
    <property type="entry name" value="F-box-like_dom_sf"/>
</dbReference>
<evidence type="ECO:0000259" key="2">
    <source>
        <dbReference type="Pfam" id="PF12937"/>
    </source>
</evidence>
<dbReference type="PANTHER" id="PTHR47123:SF15">
    <property type="entry name" value="F-BOX PROTEIN SKIP23"/>
    <property type="match status" value="1"/>
</dbReference>
<dbReference type="InterPro" id="IPR036249">
    <property type="entry name" value="Thioredoxin-like_sf"/>
</dbReference>
<evidence type="ECO:0008006" key="5">
    <source>
        <dbReference type="Google" id="ProtNLM"/>
    </source>
</evidence>
<evidence type="ECO:0000313" key="3">
    <source>
        <dbReference type="EMBL" id="WJZ83488.1"/>
    </source>
</evidence>
<gene>
    <name evidence="3" type="ORF">VitviT2T_003165</name>
</gene>
<feature type="domain" description="KIB1-4 beta-propeller" evidence="1">
    <location>
        <begin position="82"/>
        <end position="356"/>
    </location>
</feature>
<dbReference type="SUPFAM" id="SSF81383">
    <property type="entry name" value="F-box domain"/>
    <property type="match status" value="1"/>
</dbReference>
<dbReference type="Pfam" id="PF03478">
    <property type="entry name" value="Beta-prop_KIB1-4"/>
    <property type="match status" value="1"/>
</dbReference>
<accession>A0ABY9BKM2</accession>
<dbReference type="SUPFAM" id="SSF52833">
    <property type="entry name" value="Thioredoxin-like"/>
    <property type="match status" value="1"/>
</dbReference>
<sequence length="525" mass="59208">MQAQTQSRKRQLNSSMARWSQLPKDLLLLIAQRLNTHFDLLCLRSVCSSWHACVPSRPHPLPSRFPILPTNGTSWGLYLSRRTILCLGLPESHCQPTIGSWLIKVEEDVPDMAHLVNPLSTFQFKHLPPNFPKTFDFSRFRVSELGQEYVLQYMNHRPSGEADEGSLHKGKVAFSSTSNGEDFVMLTIHVSGKLAMFRHGNKRLKTIDDMPSCDDLIFFNGEFYAVDNTGRTVVVAIGSPPVLSLIADSVIGGNKKSLVESNGELLMVNTYFDQGIHGIMNRAVRFKVFKLNQIGHMWVEVENLGDRILFLGEKSTFSAVASEFCGCEGNCIYYTNSFFFPNDQEDDAYTGIGIFNLENGNLGPLSSFPNYSKLSRTCNDVQFLLVMGDESDKTRELCKREDIEKVPHFSFDKSMEKIHEEGIGPDEFVGDILYYGNNYSTVAQRHCREDVEKLIGDHKIADAVVFARMNGDENNSCMQFLRDLNVFEVPTFLFTRDGEMCGRYVGSGEGELIVEILKYQGVQVT</sequence>
<proteinExistence type="predicted"/>
<dbReference type="Gene3D" id="1.20.1280.50">
    <property type="match status" value="1"/>
</dbReference>
<protein>
    <recommendedName>
        <fullName evidence="5">F-box domain-containing protein</fullName>
    </recommendedName>
</protein>
<reference evidence="3 4" key="1">
    <citation type="journal article" date="2023" name="Hortic Res">
        <title>The complete reference genome for grapevine (Vitis vinifera L.) genetics and breeding.</title>
        <authorList>
            <person name="Shi X."/>
            <person name="Cao S."/>
            <person name="Wang X."/>
            <person name="Huang S."/>
            <person name="Wang Y."/>
            <person name="Liu Z."/>
            <person name="Liu W."/>
            <person name="Leng X."/>
            <person name="Peng Y."/>
            <person name="Wang N."/>
            <person name="Wang Y."/>
            <person name="Ma Z."/>
            <person name="Xu X."/>
            <person name="Zhang F."/>
            <person name="Xue H."/>
            <person name="Zhong H."/>
            <person name="Wang Y."/>
            <person name="Zhang K."/>
            <person name="Velt A."/>
            <person name="Avia K."/>
            <person name="Holtgrawe D."/>
            <person name="Grimplet J."/>
            <person name="Matus J.T."/>
            <person name="Ware D."/>
            <person name="Wu X."/>
            <person name="Wang H."/>
            <person name="Liu C."/>
            <person name="Fang Y."/>
            <person name="Rustenholz C."/>
            <person name="Cheng Z."/>
            <person name="Xiao H."/>
            <person name="Zhou Y."/>
        </authorList>
    </citation>
    <scope>NUCLEOTIDE SEQUENCE [LARGE SCALE GENOMIC DNA]</scope>
    <source>
        <strain evidence="4">cv. Pinot noir / PN40024</strain>
        <tissue evidence="3">Leaf</tissue>
    </source>
</reference>
<dbReference type="PANTHER" id="PTHR47123">
    <property type="entry name" value="F-BOX PROTEIN SKIP23"/>
    <property type="match status" value="1"/>
</dbReference>